<dbReference type="GO" id="GO:0015171">
    <property type="term" value="F:amino acid transmembrane transporter activity"/>
    <property type="evidence" value="ECO:0007669"/>
    <property type="project" value="TreeGrafter"/>
</dbReference>
<sequence>MSAINTKTNKYMSIWKTKPLSVLLNEASEDEKGLKRTLSSRSLVALGVGAIIGAGLFSLTGIAAAEHAGPAVTLSFVLAAIGCAFAGLCYAEFASMIPVAGSAYTYSYATMGEFMAWIIGWDLVLEYALGAATVGVSWSRYLLELLNKYGVHLNPKFICSPWETLTLGDGTIIDGGYINLPAILIVSALSLLLIRGTQESASINNILVVLKVIVVIMFIVLGWDYIDPANYSPYIPENTGIKGQFGWSGIAAGAGTVFFAFIGFDAVSTAAQEAKNPQKGMPIGILGSLVICTILYVLFAHVMTGLVPYYKFVGDAKPAATAFAVTGYSFLQTGLIVAILAGYTSVMLVMLMGQSRVFYTMSKDGLLPPLFGQIHSKFRTPYKTNLFFMVFVSLFAGFVPVSDLGHMVSIGTLLAFVLVCIGVLVMRKKMPDAPRSFKTPFVPYVPIAGVLVCTYLMYSLPYESWIRLVLWMAIGVALYFVYGKKHSKLNNPDK</sequence>
<feature type="transmembrane region" description="Helical" evidence="6">
    <location>
        <begin position="71"/>
        <end position="93"/>
    </location>
</feature>
<dbReference type="Pfam" id="PF13520">
    <property type="entry name" value="AA_permease_2"/>
    <property type="match status" value="1"/>
</dbReference>
<dbReference type="PANTHER" id="PTHR43243">
    <property type="entry name" value="INNER MEMBRANE TRANSPORTER YGJI-RELATED"/>
    <property type="match status" value="1"/>
</dbReference>
<evidence type="ECO:0000313" key="7">
    <source>
        <dbReference type="EMBL" id="SDZ98965.1"/>
    </source>
</evidence>
<evidence type="ECO:0000256" key="1">
    <source>
        <dbReference type="ARBA" id="ARBA00004141"/>
    </source>
</evidence>
<dbReference type="AlphaFoldDB" id="A0A1H3XHR1"/>
<keyword evidence="5 6" id="KW-0472">Membrane</keyword>
<evidence type="ECO:0000256" key="3">
    <source>
        <dbReference type="ARBA" id="ARBA00022692"/>
    </source>
</evidence>
<protein>
    <submittedName>
        <fullName evidence="7">Amino acid/polyamine/organocation transporter, APC superfamily</fullName>
    </submittedName>
</protein>
<feature type="transmembrane region" description="Helical" evidence="6">
    <location>
        <begin position="246"/>
        <end position="271"/>
    </location>
</feature>
<dbReference type="EMBL" id="FNRD01000001">
    <property type="protein sequence ID" value="SDZ98965.1"/>
    <property type="molecule type" value="Genomic_DNA"/>
</dbReference>
<dbReference type="GO" id="GO:0016020">
    <property type="term" value="C:membrane"/>
    <property type="evidence" value="ECO:0007669"/>
    <property type="project" value="UniProtKB-SubCell"/>
</dbReference>
<proteinExistence type="predicted"/>
<feature type="transmembrane region" description="Helical" evidence="6">
    <location>
        <begin position="330"/>
        <end position="353"/>
    </location>
</feature>
<keyword evidence="3 6" id="KW-0812">Transmembrane</keyword>
<evidence type="ECO:0000256" key="6">
    <source>
        <dbReference type="SAM" id="Phobius"/>
    </source>
</evidence>
<name>A0A1H3XHR1_9FLAO</name>
<feature type="transmembrane region" description="Helical" evidence="6">
    <location>
        <begin position="43"/>
        <end position="65"/>
    </location>
</feature>
<evidence type="ECO:0000313" key="8">
    <source>
        <dbReference type="Proteomes" id="UP000198951"/>
    </source>
</evidence>
<dbReference type="PIRSF" id="PIRSF006060">
    <property type="entry name" value="AA_transporter"/>
    <property type="match status" value="1"/>
</dbReference>
<comment type="subcellular location">
    <subcellularLocation>
        <location evidence="1">Membrane</location>
        <topology evidence="1">Multi-pass membrane protein</topology>
    </subcellularLocation>
</comment>
<dbReference type="PANTHER" id="PTHR43243:SF4">
    <property type="entry name" value="CATIONIC AMINO ACID TRANSPORTER 4"/>
    <property type="match status" value="1"/>
</dbReference>
<dbReference type="STRING" id="150146.SAMN05443667_101528"/>
<evidence type="ECO:0000256" key="5">
    <source>
        <dbReference type="ARBA" id="ARBA00023136"/>
    </source>
</evidence>
<organism evidence="7 8">
    <name type="scientific">Flavobacterium gillisiae</name>
    <dbReference type="NCBI Taxonomy" id="150146"/>
    <lineage>
        <taxon>Bacteria</taxon>
        <taxon>Pseudomonadati</taxon>
        <taxon>Bacteroidota</taxon>
        <taxon>Flavobacteriia</taxon>
        <taxon>Flavobacteriales</taxon>
        <taxon>Flavobacteriaceae</taxon>
        <taxon>Flavobacterium</taxon>
    </lineage>
</organism>
<keyword evidence="2" id="KW-0813">Transport</keyword>
<evidence type="ECO:0000256" key="4">
    <source>
        <dbReference type="ARBA" id="ARBA00022989"/>
    </source>
</evidence>
<feature type="transmembrane region" description="Helical" evidence="6">
    <location>
        <begin position="206"/>
        <end position="226"/>
    </location>
</feature>
<feature type="transmembrane region" description="Helical" evidence="6">
    <location>
        <begin position="437"/>
        <end position="458"/>
    </location>
</feature>
<feature type="transmembrane region" description="Helical" evidence="6">
    <location>
        <begin position="464"/>
        <end position="482"/>
    </location>
</feature>
<reference evidence="8" key="1">
    <citation type="submission" date="2016-10" db="EMBL/GenBank/DDBJ databases">
        <authorList>
            <person name="Varghese N."/>
            <person name="Submissions S."/>
        </authorList>
    </citation>
    <scope>NUCLEOTIDE SEQUENCE [LARGE SCALE GENOMIC DNA]</scope>
    <source>
        <strain evidence="8">DSM 22376</strain>
    </source>
</reference>
<dbReference type="InterPro" id="IPR002293">
    <property type="entry name" value="AA/rel_permease1"/>
</dbReference>
<evidence type="ECO:0000256" key="2">
    <source>
        <dbReference type="ARBA" id="ARBA00022448"/>
    </source>
</evidence>
<feature type="transmembrane region" description="Helical" evidence="6">
    <location>
        <begin position="176"/>
        <end position="194"/>
    </location>
</feature>
<feature type="transmembrane region" description="Helical" evidence="6">
    <location>
        <begin position="407"/>
        <end position="425"/>
    </location>
</feature>
<keyword evidence="8" id="KW-1185">Reference proteome</keyword>
<feature type="transmembrane region" description="Helical" evidence="6">
    <location>
        <begin position="283"/>
        <end position="310"/>
    </location>
</feature>
<dbReference type="Gene3D" id="1.20.1740.10">
    <property type="entry name" value="Amino acid/polyamine transporter I"/>
    <property type="match status" value="1"/>
</dbReference>
<dbReference type="Proteomes" id="UP000198951">
    <property type="component" value="Unassembled WGS sequence"/>
</dbReference>
<gene>
    <name evidence="7" type="ORF">SAMN05443667_101528</name>
</gene>
<accession>A0A1H3XHR1</accession>
<feature type="transmembrane region" description="Helical" evidence="6">
    <location>
        <begin position="384"/>
        <end position="401"/>
    </location>
</feature>
<keyword evidence="4 6" id="KW-1133">Transmembrane helix</keyword>